<dbReference type="InterPro" id="IPR003682">
    <property type="entry name" value="rRNA_ssu_MeTfrase_G"/>
</dbReference>
<proteinExistence type="inferred from homology"/>
<evidence type="ECO:0000256" key="4">
    <source>
        <dbReference type="ARBA" id="ARBA00022679"/>
    </source>
</evidence>
<dbReference type="EMBL" id="JAAHFQ010000199">
    <property type="protein sequence ID" value="NER28329.1"/>
    <property type="molecule type" value="Genomic_DNA"/>
</dbReference>
<accession>A0A6B3N5C9</accession>
<feature type="binding site" evidence="6">
    <location>
        <position position="87"/>
    </location>
    <ligand>
        <name>S-adenosyl-L-methionine</name>
        <dbReference type="ChEBI" id="CHEBI:59789"/>
    </ligand>
</feature>
<gene>
    <name evidence="6 7" type="primary">rsmG</name>
    <name evidence="7" type="ORF">F6J89_12005</name>
</gene>
<dbReference type="PANTHER" id="PTHR31760">
    <property type="entry name" value="S-ADENOSYL-L-METHIONINE-DEPENDENT METHYLTRANSFERASES SUPERFAMILY PROTEIN"/>
    <property type="match status" value="1"/>
</dbReference>
<comment type="caution">
    <text evidence="7">The sequence shown here is derived from an EMBL/GenBank/DDBJ whole genome shotgun (WGS) entry which is preliminary data.</text>
</comment>
<dbReference type="Pfam" id="PF02527">
    <property type="entry name" value="GidB"/>
    <property type="match status" value="1"/>
</dbReference>
<evidence type="ECO:0000256" key="5">
    <source>
        <dbReference type="ARBA" id="ARBA00022691"/>
    </source>
</evidence>
<dbReference type="PIRSF" id="PIRSF003078">
    <property type="entry name" value="GidB"/>
    <property type="match status" value="1"/>
</dbReference>
<dbReference type="HAMAP" id="MF_00074">
    <property type="entry name" value="16SrRNA_methyltr_G"/>
    <property type="match status" value="1"/>
</dbReference>
<dbReference type="InterPro" id="IPR029063">
    <property type="entry name" value="SAM-dependent_MTases_sf"/>
</dbReference>
<dbReference type="Gene3D" id="3.40.50.150">
    <property type="entry name" value="Vaccinia Virus protein VP39"/>
    <property type="match status" value="1"/>
</dbReference>
<feature type="binding site" evidence="6">
    <location>
        <position position="157"/>
    </location>
    <ligand>
        <name>S-adenosyl-L-methionine</name>
        <dbReference type="ChEBI" id="CHEBI:59789"/>
    </ligand>
</feature>
<keyword evidence="2 6" id="KW-0698">rRNA processing</keyword>
<feature type="binding site" evidence="6">
    <location>
        <position position="92"/>
    </location>
    <ligand>
        <name>S-adenosyl-L-methionine</name>
        <dbReference type="ChEBI" id="CHEBI:59789"/>
    </ligand>
</feature>
<dbReference type="GO" id="GO:0070043">
    <property type="term" value="F:rRNA (guanine-N7-)-methyltransferase activity"/>
    <property type="evidence" value="ECO:0007669"/>
    <property type="project" value="UniProtKB-UniRule"/>
</dbReference>
<dbReference type="SUPFAM" id="SSF53335">
    <property type="entry name" value="S-adenosyl-L-methionine-dependent methyltransferases"/>
    <property type="match status" value="1"/>
</dbReference>
<evidence type="ECO:0000313" key="7">
    <source>
        <dbReference type="EMBL" id="NER28329.1"/>
    </source>
</evidence>
<protein>
    <recommendedName>
        <fullName evidence="6">Ribosomal RNA small subunit methyltransferase G</fullName>
        <ecNumber evidence="6">2.1.1.-</ecNumber>
    </recommendedName>
    <alternativeName>
        <fullName evidence="6">16S rRNA 7-methylguanosine methyltransferase</fullName>
        <shortName evidence="6">16S rRNA m7G methyltransferase</shortName>
    </alternativeName>
</protein>
<keyword evidence="3 6" id="KW-0489">Methyltransferase</keyword>
<organism evidence="7">
    <name type="scientific">Symploca sp. SIO1C4</name>
    <dbReference type="NCBI Taxonomy" id="2607765"/>
    <lineage>
        <taxon>Bacteria</taxon>
        <taxon>Bacillati</taxon>
        <taxon>Cyanobacteriota</taxon>
        <taxon>Cyanophyceae</taxon>
        <taxon>Coleofasciculales</taxon>
        <taxon>Coleofasciculaceae</taxon>
        <taxon>Symploca</taxon>
    </lineage>
</organism>
<name>A0A6B3N5C9_9CYAN</name>
<reference evidence="7" key="1">
    <citation type="submission" date="2019-11" db="EMBL/GenBank/DDBJ databases">
        <title>Genomic insights into an expanded diversity of filamentous marine cyanobacteria reveals the extraordinary biosynthetic potential of Moorea and Okeania.</title>
        <authorList>
            <person name="Ferreira Leao T."/>
            <person name="Wang M."/>
            <person name="Moss N."/>
            <person name="Da Silva R."/>
            <person name="Sanders J."/>
            <person name="Nurk S."/>
            <person name="Gurevich A."/>
            <person name="Humphrey G."/>
            <person name="Reher R."/>
            <person name="Zhu Q."/>
            <person name="Belda-Ferre P."/>
            <person name="Glukhov E."/>
            <person name="Rex R."/>
            <person name="Dorrestein P.C."/>
            <person name="Knight R."/>
            <person name="Pevzner P."/>
            <person name="Gerwick W.H."/>
            <person name="Gerwick L."/>
        </authorList>
    </citation>
    <scope>NUCLEOTIDE SEQUENCE</scope>
    <source>
        <strain evidence="7">SIO1C4</strain>
    </source>
</reference>
<dbReference type="FunFam" id="3.40.50.150:FF:000041">
    <property type="entry name" value="Ribosomal RNA small subunit methyltransferase G"/>
    <property type="match status" value="1"/>
</dbReference>
<keyword evidence="5 6" id="KW-0949">S-adenosyl-L-methionine</keyword>
<comment type="subcellular location">
    <subcellularLocation>
        <location evidence="6">Cytoplasm</location>
    </subcellularLocation>
</comment>
<evidence type="ECO:0000256" key="2">
    <source>
        <dbReference type="ARBA" id="ARBA00022552"/>
    </source>
</evidence>
<comment type="similarity">
    <text evidence="6">Belongs to the methyltransferase superfamily. RNA methyltransferase RsmG family.</text>
</comment>
<evidence type="ECO:0000256" key="1">
    <source>
        <dbReference type="ARBA" id="ARBA00022490"/>
    </source>
</evidence>
<evidence type="ECO:0000256" key="3">
    <source>
        <dbReference type="ARBA" id="ARBA00022603"/>
    </source>
</evidence>
<dbReference type="CDD" id="cd02440">
    <property type="entry name" value="AdoMet_MTases"/>
    <property type="match status" value="1"/>
</dbReference>
<sequence length="247" mass="27360">MENTQSSPLLPEMNPVWQQTLGWQPTKEQNDLFERLYEGILSGNRQFNLTRISVLEEFWEKHLWDSLRGVAPLLTSMSSSPRVIDIGTGAGFPGLPVAIAIPQSHLTLLDSTRKKINFLQTLIRELGINNAEAIVGRAEAIGQQPQHRYTYDIALVRAVASASVCAEYALPLLKTGGLAVVYRGYWSEEEKDALTGVVEQLGGVIESIEKFTTPLSNSIRHCLYLRLISPTPAKFPRPVGVPAKQPL</sequence>
<feature type="binding site" evidence="6">
    <location>
        <begin position="110"/>
        <end position="112"/>
    </location>
    <ligand>
        <name>S-adenosyl-L-methionine</name>
        <dbReference type="ChEBI" id="CHEBI:59789"/>
    </ligand>
</feature>
<dbReference type="GO" id="GO:0005829">
    <property type="term" value="C:cytosol"/>
    <property type="evidence" value="ECO:0007669"/>
    <property type="project" value="TreeGrafter"/>
</dbReference>
<dbReference type="PANTHER" id="PTHR31760:SF0">
    <property type="entry name" value="S-ADENOSYL-L-METHIONINE-DEPENDENT METHYLTRANSFERASES SUPERFAMILY PROTEIN"/>
    <property type="match status" value="1"/>
</dbReference>
<dbReference type="EC" id="2.1.1.-" evidence="6"/>
<comment type="function">
    <text evidence="6">Specifically methylates the N7 position of a guanine in 16S rRNA.</text>
</comment>
<keyword evidence="4 6" id="KW-0808">Transferase</keyword>
<dbReference type="NCBIfam" id="TIGR00138">
    <property type="entry name" value="rsmG_gidB"/>
    <property type="match status" value="1"/>
</dbReference>
<evidence type="ECO:0000256" key="6">
    <source>
        <dbReference type="HAMAP-Rule" id="MF_00074"/>
    </source>
</evidence>
<feature type="binding site" evidence="6">
    <location>
        <begin position="138"/>
        <end position="139"/>
    </location>
    <ligand>
        <name>S-adenosyl-L-methionine</name>
        <dbReference type="ChEBI" id="CHEBI:59789"/>
    </ligand>
</feature>
<dbReference type="AlphaFoldDB" id="A0A6B3N5C9"/>
<keyword evidence="1 6" id="KW-0963">Cytoplasm</keyword>